<protein>
    <submittedName>
        <fullName evidence="1">Uncharacterized protein</fullName>
    </submittedName>
</protein>
<dbReference type="Proteomes" id="UP000011713">
    <property type="component" value="Unassembled WGS sequence"/>
</dbReference>
<dbReference type="HOGENOM" id="CLU_2727633_0_0_1"/>
<name>M4B2Y8_HYAAE</name>
<sequence length="72" mass="8256">MNATSNYSLIDANCYETEDDEQSWPKEGLMFSKSLQISRLSCLTTSSPFDSCNDGWKKRVISAQHHRQQNIL</sequence>
<dbReference type="EnsemblProtists" id="HpaT800636">
    <property type="protein sequence ID" value="HpaP800636"/>
    <property type="gene ID" value="HpaG800636"/>
</dbReference>
<accession>M4B2Y8</accession>
<reference evidence="2" key="1">
    <citation type="journal article" date="2010" name="Science">
        <title>Signatures of adaptation to obligate biotrophy in the Hyaloperonospora arabidopsidis genome.</title>
        <authorList>
            <person name="Baxter L."/>
            <person name="Tripathy S."/>
            <person name="Ishaque N."/>
            <person name="Boot N."/>
            <person name="Cabral A."/>
            <person name="Kemen E."/>
            <person name="Thines M."/>
            <person name="Ah-Fong A."/>
            <person name="Anderson R."/>
            <person name="Badejoko W."/>
            <person name="Bittner-Eddy P."/>
            <person name="Boore J.L."/>
            <person name="Chibucos M.C."/>
            <person name="Coates M."/>
            <person name="Dehal P."/>
            <person name="Delehaunty K."/>
            <person name="Dong S."/>
            <person name="Downton P."/>
            <person name="Dumas B."/>
            <person name="Fabro G."/>
            <person name="Fronick C."/>
            <person name="Fuerstenberg S.I."/>
            <person name="Fulton L."/>
            <person name="Gaulin E."/>
            <person name="Govers F."/>
            <person name="Hughes L."/>
            <person name="Humphray S."/>
            <person name="Jiang R.H."/>
            <person name="Judelson H."/>
            <person name="Kamoun S."/>
            <person name="Kyung K."/>
            <person name="Meijer H."/>
            <person name="Minx P."/>
            <person name="Morris P."/>
            <person name="Nelson J."/>
            <person name="Phuntumart V."/>
            <person name="Qutob D."/>
            <person name="Rehmany A."/>
            <person name="Rougon-Cardoso A."/>
            <person name="Ryden P."/>
            <person name="Torto-Alalibo T."/>
            <person name="Studholme D."/>
            <person name="Wang Y."/>
            <person name="Win J."/>
            <person name="Wood J."/>
            <person name="Clifton S.W."/>
            <person name="Rogers J."/>
            <person name="Van den Ackerveken G."/>
            <person name="Jones J.D."/>
            <person name="McDowell J.M."/>
            <person name="Beynon J."/>
            <person name="Tyler B.M."/>
        </authorList>
    </citation>
    <scope>NUCLEOTIDE SEQUENCE [LARGE SCALE GENOMIC DNA]</scope>
    <source>
        <strain evidence="2">Emoy2</strain>
    </source>
</reference>
<keyword evidence="2" id="KW-1185">Reference proteome</keyword>
<dbReference type="EMBL" id="JH598094">
    <property type="status" value="NOT_ANNOTATED_CDS"/>
    <property type="molecule type" value="Genomic_DNA"/>
</dbReference>
<proteinExistence type="predicted"/>
<evidence type="ECO:0000313" key="1">
    <source>
        <dbReference type="EnsemblProtists" id="HpaP800636"/>
    </source>
</evidence>
<dbReference type="AlphaFoldDB" id="M4B2Y8"/>
<dbReference type="InParanoid" id="M4B2Y8"/>
<dbReference type="VEuPathDB" id="FungiDB:HpaG800636"/>
<organism evidence="1 2">
    <name type="scientific">Hyaloperonospora arabidopsidis (strain Emoy2)</name>
    <name type="common">Downy mildew agent</name>
    <name type="synonym">Peronospora arabidopsidis</name>
    <dbReference type="NCBI Taxonomy" id="559515"/>
    <lineage>
        <taxon>Eukaryota</taxon>
        <taxon>Sar</taxon>
        <taxon>Stramenopiles</taxon>
        <taxon>Oomycota</taxon>
        <taxon>Peronosporomycetes</taxon>
        <taxon>Peronosporales</taxon>
        <taxon>Peronosporaceae</taxon>
        <taxon>Hyaloperonospora</taxon>
    </lineage>
</organism>
<reference evidence="1" key="2">
    <citation type="submission" date="2015-06" db="UniProtKB">
        <authorList>
            <consortium name="EnsemblProtists"/>
        </authorList>
    </citation>
    <scope>IDENTIFICATION</scope>
    <source>
        <strain evidence="1">Emoy2</strain>
    </source>
</reference>
<evidence type="ECO:0000313" key="2">
    <source>
        <dbReference type="Proteomes" id="UP000011713"/>
    </source>
</evidence>